<evidence type="ECO:0000313" key="2">
    <source>
        <dbReference type="EMBL" id="PTD98068.1"/>
    </source>
</evidence>
<dbReference type="Pfam" id="PF05359">
    <property type="entry name" value="DUF748"/>
    <property type="match status" value="1"/>
</dbReference>
<dbReference type="InterPro" id="IPR052894">
    <property type="entry name" value="AsmA-related"/>
</dbReference>
<comment type="caution">
    <text evidence="2">The sequence shown here is derived from an EMBL/GenBank/DDBJ whole genome shotgun (WGS) entry which is preliminary data.</text>
</comment>
<gene>
    <name evidence="2" type="ORF">C8261_01230</name>
</gene>
<dbReference type="Gene3D" id="3.30.1330.60">
    <property type="entry name" value="OmpA-like domain"/>
    <property type="match status" value="1"/>
</dbReference>
<evidence type="ECO:0008006" key="4">
    <source>
        <dbReference type="Google" id="ProtNLM"/>
    </source>
</evidence>
<dbReference type="PANTHER" id="PTHR30441:SF8">
    <property type="entry name" value="DUF748 DOMAIN-CONTAINING PROTEIN"/>
    <property type="match status" value="1"/>
</dbReference>
<proteinExistence type="predicted"/>
<evidence type="ECO:0000313" key="3">
    <source>
        <dbReference type="Proteomes" id="UP000241193"/>
    </source>
</evidence>
<dbReference type="Proteomes" id="UP000241193">
    <property type="component" value="Unassembled WGS sequence"/>
</dbReference>
<sequence length="1227" mass="130625">MQRTNVARPDKLTHCAARQRPAGCADEPFAPAASHACVRRHSGALQMSSSVAARAFLRRFGRPFAALLAVLTAYALFGHFGVPALVRHYLPVMGSEALGRSVGVDAVRFHPFRLVLELDGLRVATAAGDGDALQVASIHANLELASIVQRAPVLHELRIDAPRLMLVRDEDGALSWADVIARFNSGEEGEGGRFSVGNIQLSDGALSFDDRLAGVHHRIDGLRVNLPFVSNLPVKVDVFVEPALSASVNGTPFSLAGKTRPFAERRETMLEFNVVDQQIAPYLAYLPFQPAFRVAAGELDALVELSFSHDADGSPRLAVNGELSLNGVELVGADGPLLKLEQIAVDMVDLQPLAGKWQFSRLRINSPELHLLRLADGRINLAALLPPATASAGPAGRAAAVDFLLASARLRDGVVHFEDRSTSPPLRLSASGINADLRDLANRHEVIATLRGDLLFDELTRIDFHHELRLAPLQLEGSVNVDGLRAGRLQPYYAATLKGGEVRDGVVDALLALRYTAATGGAGAVFEADLQRLQLRDLAFGLRGQTGNALALAALTVEDARIRPATRSVDLAALQLQGLQLSTVRGADGRFDLATMLPAGGGGGRGAEAPWRFTVAALSAEDGTLRYEDRGAGVRLTADQLALRIDGLSSAAGSRATIDLRSRINQRGRAAVRGQLQWQPALWADLQVDLRSVDLAPIHPYLLAGTRLALARGNLTAAGRVEVAQQGDGGLQGRFRGDLGIANLAAVERASAAELLRWRTLRVAGVDAALQPPALQVRELNVSELHAHLLLDSAGQLNLRALREGDGPAEEGSSVPVAAADDAPAAAAPRPAVAIGRIVVDRASAHFSDRFIRPHYDARITALSGELSGLSTQDGTPAQVRLEGKVDGNAALSISGTVQPFGDALTLDIAAAVKDFELSSVSAYSGRYVGYGIERGKLSAELAYRVADGQLSASNRVFLDQLVFGAPVDSPDAIKAPVLLAVALLKNRRGEIDINLPIRGTLDDPQFSVGGLVFRAIMNLLGKAITSPFSLIGSMFGAGEELSRVEFAAGLGTPDELARERLRTLASALDDRPALRLEVTGVASPTFDPEGLRRARMMDAVRALKVRELVGAGQEAPEDLAVDAAEYEQLLRRVYRAGDFPKARNLIGMVRDLPVAEMEAVILAHTAVSADELAALAQQRAQAVRNWLVEEGGVAQERVFLLAPKVEEASGEGEQAACTACVRFSLR</sequence>
<keyword evidence="3" id="KW-1185">Reference proteome</keyword>
<reference evidence="2 3" key="1">
    <citation type="submission" date="2018-03" db="EMBL/GenBank/DDBJ databases">
        <authorList>
            <person name="Keele B.F."/>
        </authorList>
    </citation>
    <scope>NUCLEOTIDE SEQUENCE [LARGE SCALE GENOMIC DNA]</scope>
    <source>
        <strain evidence="2 3">D20</strain>
    </source>
</reference>
<dbReference type="GO" id="GO:0005886">
    <property type="term" value="C:plasma membrane"/>
    <property type="evidence" value="ECO:0007669"/>
    <property type="project" value="TreeGrafter"/>
</dbReference>
<keyword evidence="1" id="KW-0812">Transmembrane</keyword>
<feature type="transmembrane region" description="Helical" evidence="1">
    <location>
        <begin position="64"/>
        <end position="86"/>
    </location>
</feature>
<evidence type="ECO:0000256" key="1">
    <source>
        <dbReference type="SAM" id="Phobius"/>
    </source>
</evidence>
<dbReference type="InterPro" id="IPR008023">
    <property type="entry name" value="DUF748"/>
</dbReference>
<name>A0A2T4IJW9_9RHOO</name>
<dbReference type="GO" id="GO:0090313">
    <property type="term" value="P:regulation of protein targeting to membrane"/>
    <property type="evidence" value="ECO:0007669"/>
    <property type="project" value="TreeGrafter"/>
</dbReference>
<dbReference type="OrthoDB" id="9757969at2"/>
<accession>A0A2T4IJW9</accession>
<dbReference type="PANTHER" id="PTHR30441">
    <property type="entry name" value="DUF748 DOMAIN-CONTAINING PROTEIN"/>
    <property type="match status" value="1"/>
</dbReference>
<reference evidence="2 3" key="2">
    <citation type="submission" date="2018-04" db="EMBL/GenBank/DDBJ databases">
        <title>Thauera lacus sp. nov., isolated from an saline lake in Inner Mongolia, China.</title>
        <authorList>
            <person name="Liang Q.-Y."/>
        </authorList>
    </citation>
    <scope>NUCLEOTIDE SEQUENCE [LARGE SCALE GENOMIC DNA]</scope>
    <source>
        <strain evidence="2 3">D20</strain>
    </source>
</reference>
<organism evidence="2 3">
    <name type="scientific">Pseudothauera lacus</name>
    <dbReference type="NCBI Taxonomy" id="2136175"/>
    <lineage>
        <taxon>Bacteria</taxon>
        <taxon>Pseudomonadati</taxon>
        <taxon>Pseudomonadota</taxon>
        <taxon>Betaproteobacteria</taxon>
        <taxon>Rhodocyclales</taxon>
        <taxon>Zoogloeaceae</taxon>
        <taxon>Pseudothauera</taxon>
    </lineage>
</organism>
<dbReference type="InterPro" id="IPR036737">
    <property type="entry name" value="OmpA-like_sf"/>
</dbReference>
<keyword evidence="1" id="KW-0472">Membrane</keyword>
<dbReference type="AlphaFoldDB" id="A0A2T4IJW9"/>
<protein>
    <recommendedName>
        <fullName evidence="4">DUF748 domain-containing protein</fullName>
    </recommendedName>
</protein>
<dbReference type="EMBL" id="PZKC01000001">
    <property type="protein sequence ID" value="PTD98068.1"/>
    <property type="molecule type" value="Genomic_DNA"/>
</dbReference>
<keyword evidence="1" id="KW-1133">Transmembrane helix</keyword>